<dbReference type="SUPFAM" id="SSF49899">
    <property type="entry name" value="Concanavalin A-like lectins/glucanases"/>
    <property type="match status" value="2"/>
</dbReference>
<dbReference type="InterPro" id="IPR006558">
    <property type="entry name" value="LamG-like"/>
</dbReference>
<feature type="signal peptide" evidence="11">
    <location>
        <begin position="1"/>
        <end position="20"/>
    </location>
</feature>
<dbReference type="InterPro" id="IPR015919">
    <property type="entry name" value="Cadherin-like_sf"/>
</dbReference>
<evidence type="ECO:0000256" key="11">
    <source>
        <dbReference type="SAM" id="SignalP"/>
    </source>
</evidence>
<feature type="region of interest" description="Disordered" evidence="10">
    <location>
        <begin position="1346"/>
        <end position="1367"/>
    </location>
</feature>
<feature type="chain" id="PRO_5045313997" evidence="11">
    <location>
        <begin position="21"/>
        <end position="1606"/>
    </location>
</feature>
<keyword evidence="8" id="KW-0472">Membrane</keyword>
<dbReference type="InterPro" id="IPR002126">
    <property type="entry name" value="Cadherin-like_dom"/>
</dbReference>
<keyword evidence="4" id="KW-0677">Repeat</keyword>
<keyword evidence="2" id="KW-0812">Transmembrane</keyword>
<dbReference type="Pfam" id="PF05345">
    <property type="entry name" value="He_PIG"/>
    <property type="match status" value="5"/>
</dbReference>
<gene>
    <name evidence="13" type="ORF">HAHE_32640</name>
</gene>
<keyword evidence="9" id="KW-1015">Disulfide bond</keyword>
<evidence type="ECO:0000256" key="2">
    <source>
        <dbReference type="ARBA" id="ARBA00022692"/>
    </source>
</evidence>
<evidence type="ECO:0000256" key="8">
    <source>
        <dbReference type="ARBA" id="ARBA00023136"/>
    </source>
</evidence>
<dbReference type="InterPro" id="IPR050971">
    <property type="entry name" value="Cadherin-domain_protein"/>
</dbReference>
<dbReference type="SUPFAM" id="SSF49313">
    <property type="entry name" value="Cadherin-like"/>
    <property type="match status" value="5"/>
</dbReference>
<protein>
    <submittedName>
        <fullName evidence="13">Ig-like domain-containing protein</fullName>
    </submittedName>
</protein>
<evidence type="ECO:0000256" key="7">
    <source>
        <dbReference type="ARBA" id="ARBA00022989"/>
    </source>
</evidence>
<evidence type="ECO:0000259" key="12">
    <source>
        <dbReference type="PROSITE" id="PS50268"/>
    </source>
</evidence>
<dbReference type="InterPro" id="IPR006644">
    <property type="entry name" value="Cadg"/>
</dbReference>
<evidence type="ECO:0000256" key="3">
    <source>
        <dbReference type="ARBA" id="ARBA00022729"/>
    </source>
</evidence>
<dbReference type="InterPro" id="IPR013320">
    <property type="entry name" value="ConA-like_dom_sf"/>
</dbReference>
<dbReference type="Gene3D" id="2.60.120.200">
    <property type="match status" value="3"/>
</dbReference>
<dbReference type="Pfam" id="PF13582">
    <property type="entry name" value="Reprolysin_3"/>
    <property type="match status" value="1"/>
</dbReference>
<keyword evidence="5" id="KW-0106">Calcium</keyword>
<dbReference type="EMBL" id="AP024702">
    <property type="protein sequence ID" value="BCX49356.1"/>
    <property type="molecule type" value="Genomic_DNA"/>
</dbReference>
<feature type="region of interest" description="Disordered" evidence="10">
    <location>
        <begin position="1237"/>
        <end position="1257"/>
    </location>
</feature>
<dbReference type="Proteomes" id="UP001374893">
    <property type="component" value="Chromosome"/>
</dbReference>
<keyword evidence="14" id="KW-1185">Reference proteome</keyword>
<dbReference type="PANTHER" id="PTHR24025:SF23">
    <property type="entry name" value="NEURAL-CADHERIN"/>
    <property type="match status" value="1"/>
</dbReference>
<reference evidence="13 14" key="1">
    <citation type="submission" date="2021-06" db="EMBL/GenBank/DDBJ databases">
        <title>Complete genome of Haloferula helveola possessing various polysaccharide degrading enzymes.</title>
        <authorList>
            <person name="Takami H."/>
            <person name="Huang C."/>
            <person name="Hamasaki K."/>
        </authorList>
    </citation>
    <scope>NUCLEOTIDE SEQUENCE [LARGE SCALE GENOMIC DNA]</scope>
    <source>
        <strain evidence="13 14">CN-1</strain>
    </source>
</reference>
<name>A0ABM7RGM5_9BACT</name>
<evidence type="ECO:0000256" key="9">
    <source>
        <dbReference type="ARBA" id="ARBA00023157"/>
    </source>
</evidence>
<dbReference type="SMART" id="SM00560">
    <property type="entry name" value="LamGL"/>
    <property type="match status" value="1"/>
</dbReference>
<feature type="domain" description="Cadherin" evidence="12">
    <location>
        <begin position="1116"/>
        <end position="1239"/>
    </location>
</feature>
<accession>A0ABM7RGM5</accession>
<comment type="subcellular location">
    <subcellularLocation>
        <location evidence="1">Membrane</location>
    </subcellularLocation>
</comment>
<keyword evidence="7" id="KW-1133">Transmembrane helix</keyword>
<dbReference type="Gene3D" id="3.40.390.10">
    <property type="entry name" value="Collagenase (Catalytic Domain)"/>
    <property type="match status" value="1"/>
</dbReference>
<sequence>MKLTALVRGCLLLATLPLAAQSPPASFTRTVTDGSETVTVDYVLHPVRSPNFEVLVQDATGALNPHTPAESRIYLGTVQGRPGAMAAGLLKADDTLITRITFENGVEWSSTGGNASIRGNTNWTPRWPGAIPGSGGAGSDVFAAEVGIDAPHHQFVAAGSNVDNVVEISEFSVMATNLLYLRDAAILHRIGRIVVRTDATQDPYEPMGGDTGQLLPGVKDQWNNVLPASTHDVALVARPNTGGGLAWVGSVGTGNRYSANGASANGDFTVVWRHEVGHNWGSSHFEGGTPEGPTIMSGNSLGRISSSELVKILNHRNSKTGILDNLGPYSFPLPPRASADRAKFEPSDSSVTLDVLDNDSDSNGDTISITGFDTLSARGATVSLSAGTGPGGRDELVYSPPAGLLDGTDYFTYRISDPGGREGVGYVMLEPQFEGELAAHWNFNEDSGSVAHDSCCNQLHATIAGTPGWVSAGKEGACLSINGADNPATAPPLLLESNTVTICGWIKRSGDQNDWAGIAFNRTGGTAGLNFGTGNELRYHWGGGGHSSYNFNSGLVPPDGTWTFCALVIEPTQATIYMRPDGSALSSATNSGTFAVQGFSGDFLLGRDPNSASRTFNGELDEFRVFRRALTLAEITSLSDGAGTASDPSPEIAGALLLPATTDLTWTPAPATTDHHVYLGTDYAAVRDATTASPEFLGNTATNNWTPPLLSKGLYFWRVDSGDGTNTFAGPVWYFYADTDIVDGIRGWWKMDDGSGLTATDSSPSGADGTLDLPAWATGRRAGALDFDGNDRVECGNLASLSGSTAFTVAAWVKVPNLHSSTGIIVQQRAANGFNGQYQLRVNADGTAGFYVYGNSSTQFDFNGSTAINDGNWHHVAASRDTSGNATIYIDGAVDGSVSGTTVRDLGGSIDVGIGCDIRDNVRHFVGGIDDVRIYERELIQAEIAEVINRAPFFTADPIPVAAASENTAYSDSLAGWVFDTDAGESLSFSKVAGPDWLTVDPAGGLSGTPTPEDVGSNAFTVQVTDSAGASAVSALTIEVANLNDPPSFNSDPVILAGAIEDSPYSQTLDGTASDLDPGDTLLFSKLSGPAWLTVDPDGEVSGLPANGDVGLSSFQIEVTDSQGASDTATLEISVINTNDPPSFNVDPVTGPTATQGVSYAADLDGTVDDVDAGDTLEFSKVSGPAWLVVNPDGSLDGTPGPGDVGLNSFTIEATDSGSLSDSATLEITVQNVNDPPAFSADPIDAADATEDSPYSGSLAALASDPDAGDELTFLKVSGPAWLNVGPDGALSGTPVEADIGANSFVVRVADLAAAQDEAVLNIEVIGVNEPPVFSSALITKPDATEDEAYSGETLAGTASDPDTGDSISYSKVSGPAWLTVAPDGALGGTPPPGSAGTQSFVVRATDLAGLEDDATLEITVIAAGLPLPWDESSIGSALAGSSSHSGGTFTLSGAGRLEGTADGFHFVWQELEGDAEIIARIASLEDTGADARVGIMVRDTLGSNSRHVFLGTNGNGDFRWVRRTSPSARTATSTSGSGTPGNTWLRLARSGGRISAYKSDDGSNWIRLGSLGAVLPSTCYFGLAVASGSDAVLNTSSFDNVSVTP</sequence>
<dbReference type="SUPFAM" id="SSF55486">
    <property type="entry name" value="Metalloproteases ('zincins'), catalytic domain"/>
    <property type="match status" value="1"/>
</dbReference>
<dbReference type="SMART" id="SM00736">
    <property type="entry name" value="CADG"/>
    <property type="match status" value="5"/>
</dbReference>
<evidence type="ECO:0000256" key="5">
    <source>
        <dbReference type="ARBA" id="ARBA00022837"/>
    </source>
</evidence>
<proteinExistence type="predicted"/>
<organism evidence="13 14">
    <name type="scientific">Haloferula helveola</name>
    <dbReference type="NCBI Taxonomy" id="490095"/>
    <lineage>
        <taxon>Bacteria</taxon>
        <taxon>Pseudomonadati</taxon>
        <taxon>Verrucomicrobiota</taxon>
        <taxon>Verrucomicrobiia</taxon>
        <taxon>Verrucomicrobiales</taxon>
        <taxon>Verrucomicrobiaceae</taxon>
        <taxon>Haloferula</taxon>
    </lineage>
</organism>
<keyword evidence="3 11" id="KW-0732">Signal</keyword>
<dbReference type="PANTHER" id="PTHR24025">
    <property type="entry name" value="DESMOGLEIN FAMILY MEMBER"/>
    <property type="match status" value="1"/>
</dbReference>
<dbReference type="Pfam" id="PF13385">
    <property type="entry name" value="Laminin_G_3"/>
    <property type="match status" value="2"/>
</dbReference>
<evidence type="ECO:0000256" key="10">
    <source>
        <dbReference type="SAM" id="MobiDB-lite"/>
    </source>
</evidence>
<evidence type="ECO:0000313" key="13">
    <source>
        <dbReference type="EMBL" id="BCX49356.1"/>
    </source>
</evidence>
<evidence type="ECO:0000256" key="4">
    <source>
        <dbReference type="ARBA" id="ARBA00022737"/>
    </source>
</evidence>
<dbReference type="InterPro" id="IPR013783">
    <property type="entry name" value="Ig-like_fold"/>
</dbReference>
<evidence type="ECO:0000256" key="1">
    <source>
        <dbReference type="ARBA" id="ARBA00004370"/>
    </source>
</evidence>
<evidence type="ECO:0000313" key="14">
    <source>
        <dbReference type="Proteomes" id="UP001374893"/>
    </source>
</evidence>
<keyword evidence="6" id="KW-0130">Cell adhesion</keyword>
<dbReference type="SMART" id="SM00112">
    <property type="entry name" value="CA"/>
    <property type="match status" value="5"/>
</dbReference>
<dbReference type="Gene3D" id="2.60.40.10">
    <property type="entry name" value="Immunoglobulins"/>
    <property type="match status" value="5"/>
</dbReference>
<dbReference type="Pfam" id="PF17963">
    <property type="entry name" value="Big_9"/>
    <property type="match status" value="1"/>
</dbReference>
<evidence type="ECO:0000256" key="6">
    <source>
        <dbReference type="ARBA" id="ARBA00022889"/>
    </source>
</evidence>
<dbReference type="PROSITE" id="PS50268">
    <property type="entry name" value="CADHERIN_2"/>
    <property type="match status" value="1"/>
</dbReference>
<dbReference type="InterPro" id="IPR024079">
    <property type="entry name" value="MetalloPept_cat_dom_sf"/>
</dbReference>
<dbReference type="RefSeq" id="WP_338685913.1">
    <property type="nucleotide sequence ID" value="NZ_AP024702.1"/>
</dbReference>